<dbReference type="Proteomes" id="UP000799428">
    <property type="component" value="Unassembled WGS sequence"/>
</dbReference>
<proteinExistence type="predicted"/>
<sequence length="300" mass="33935">MGLGGMKYAWQRQTKDFAHTKRDQYSSLILDNRGVGESDKPTARYSTSEMAKDIVDVLDHIGWTGKRQLNVIGISMGGMIAQEMAMLIPERICTLSLVSTAAGVFNTSGFVENIVNRANLFLPKSIENQIESVKRNLYSDAWLDQPDTLENVVQPFPTNGDRFAANELWKRSNDVYFTKKGFMLQLIAAGWHYKSPEQLAHLANSVGKRRIMVVHGTKDKMITFPHGVVLWRGLEKGQGRTGREFVGMEDEADIWDQGEVEKRFVRGQGHVLPIEMRAEFSTWVEELIERGEELNVKEGV</sequence>
<feature type="domain" description="AB hydrolase-1" evidence="1">
    <location>
        <begin position="2"/>
        <end position="232"/>
    </location>
</feature>
<dbReference type="InterPro" id="IPR029058">
    <property type="entry name" value="AB_hydrolase_fold"/>
</dbReference>
<dbReference type="PANTHER" id="PTHR43433:SF5">
    <property type="entry name" value="AB HYDROLASE-1 DOMAIN-CONTAINING PROTEIN"/>
    <property type="match status" value="1"/>
</dbReference>
<evidence type="ECO:0000313" key="2">
    <source>
        <dbReference type="EMBL" id="KAF2708712.1"/>
    </source>
</evidence>
<dbReference type="SUPFAM" id="SSF53474">
    <property type="entry name" value="alpha/beta-Hydrolases"/>
    <property type="match status" value="1"/>
</dbReference>
<accession>A0A6G1K8B8</accession>
<dbReference type="OrthoDB" id="19657at2759"/>
<dbReference type="InterPro" id="IPR050471">
    <property type="entry name" value="AB_hydrolase"/>
</dbReference>
<evidence type="ECO:0000313" key="3">
    <source>
        <dbReference type="Proteomes" id="UP000799428"/>
    </source>
</evidence>
<protein>
    <submittedName>
        <fullName evidence="2">Alpha/beta hydrolase-like protein</fullName>
    </submittedName>
</protein>
<evidence type="ECO:0000259" key="1">
    <source>
        <dbReference type="Pfam" id="PF00561"/>
    </source>
</evidence>
<dbReference type="PANTHER" id="PTHR43433">
    <property type="entry name" value="HYDROLASE, ALPHA/BETA FOLD FAMILY PROTEIN"/>
    <property type="match status" value="1"/>
</dbReference>
<dbReference type="InterPro" id="IPR000073">
    <property type="entry name" value="AB_hydrolase_1"/>
</dbReference>
<name>A0A6G1K8B8_9PLEO</name>
<reference evidence="2" key="1">
    <citation type="journal article" date="2020" name="Stud. Mycol.">
        <title>101 Dothideomycetes genomes: a test case for predicting lifestyles and emergence of pathogens.</title>
        <authorList>
            <person name="Haridas S."/>
            <person name="Albert R."/>
            <person name="Binder M."/>
            <person name="Bloem J."/>
            <person name="Labutti K."/>
            <person name="Salamov A."/>
            <person name="Andreopoulos B."/>
            <person name="Baker S."/>
            <person name="Barry K."/>
            <person name="Bills G."/>
            <person name="Bluhm B."/>
            <person name="Cannon C."/>
            <person name="Castanera R."/>
            <person name="Culley D."/>
            <person name="Daum C."/>
            <person name="Ezra D."/>
            <person name="Gonzalez J."/>
            <person name="Henrissat B."/>
            <person name="Kuo A."/>
            <person name="Liang C."/>
            <person name="Lipzen A."/>
            <person name="Lutzoni F."/>
            <person name="Magnuson J."/>
            <person name="Mondo S."/>
            <person name="Nolan M."/>
            <person name="Ohm R."/>
            <person name="Pangilinan J."/>
            <person name="Park H.-J."/>
            <person name="Ramirez L."/>
            <person name="Alfaro M."/>
            <person name="Sun H."/>
            <person name="Tritt A."/>
            <person name="Yoshinaga Y."/>
            <person name="Zwiers L.-H."/>
            <person name="Turgeon B."/>
            <person name="Goodwin S."/>
            <person name="Spatafora J."/>
            <person name="Crous P."/>
            <person name="Grigoriev I."/>
        </authorList>
    </citation>
    <scope>NUCLEOTIDE SEQUENCE</scope>
    <source>
        <strain evidence="2">CBS 279.74</strain>
    </source>
</reference>
<dbReference type="AlphaFoldDB" id="A0A6G1K8B8"/>
<keyword evidence="2" id="KW-0378">Hydrolase</keyword>
<organism evidence="2 3">
    <name type="scientific">Pleomassaria siparia CBS 279.74</name>
    <dbReference type="NCBI Taxonomy" id="1314801"/>
    <lineage>
        <taxon>Eukaryota</taxon>
        <taxon>Fungi</taxon>
        <taxon>Dikarya</taxon>
        <taxon>Ascomycota</taxon>
        <taxon>Pezizomycotina</taxon>
        <taxon>Dothideomycetes</taxon>
        <taxon>Pleosporomycetidae</taxon>
        <taxon>Pleosporales</taxon>
        <taxon>Pleomassariaceae</taxon>
        <taxon>Pleomassaria</taxon>
    </lineage>
</organism>
<dbReference type="GO" id="GO:0016787">
    <property type="term" value="F:hydrolase activity"/>
    <property type="evidence" value="ECO:0007669"/>
    <property type="project" value="UniProtKB-KW"/>
</dbReference>
<keyword evidence="3" id="KW-1185">Reference proteome</keyword>
<dbReference type="EMBL" id="MU005771">
    <property type="protein sequence ID" value="KAF2708712.1"/>
    <property type="molecule type" value="Genomic_DNA"/>
</dbReference>
<dbReference type="Pfam" id="PF00561">
    <property type="entry name" value="Abhydrolase_1"/>
    <property type="match status" value="1"/>
</dbReference>
<dbReference type="Gene3D" id="3.40.50.1820">
    <property type="entry name" value="alpha/beta hydrolase"/>
    <property type="match status" value="1"/>
</dbReference>
<gene>
    <name evidence="2" type="ORF">K504DRAFT_467947</name>
</gene>